<dbReference type="Proteomes" id="UP000557739">
    <property type="component" value="Unassembled WGS sequence"/>
</dbReference>
<dbReference type="EMBL" id="JACIJJ010000003">
    <property type="protein sequence ID" value="MBB5698644.1"/>
    <property type="molecule type" value="Genomic_DNA"/>
</dbReference>
<evidence type="ECO:0000256" key="5">
    <source>
        <dbReference type="SAM" id="Phobius"/>
    </source>
</evidence>
<organism evidence="6 7">
    <name type="scientific">Sphingomonas yantingensis</name>
    <dbReference type="NCBI Taxonomy" id="1241761"/>
    <lineage>
        <taxon>Bacteria</taxon>
        <taxon>Pseudomonadati</taxon>
        <taxon>Pseudomonadota</taxon>
        <taxon>Alphaproteobacteria</taxon>
        <taxon>Sphingomonadales</taxon>
        <taxon>Sphingomonadaceae</taxon>
        <taxon>Sphingomonas</taxon>
    </lineage>
</organism>
<dbReference type="InterPro" id="IPR036259">
    <property type="entry name" value="MFS_trans_sf"/>
</dbReference>
<name>A0A7W9AQS1_9SPHN</name>
<feature type="transmembrane region" description="Helical" evidence="5">
    <location>
        <begin position="30"/>
        <end position="50"/>
    </location>
</feature>
<evidence type="ECO:0000256" key="1">
    <source>
        <dbReference type="ARBA" id="ARBA00004141"/>
    </source>
</evidence>
<feature type="transmembrane region" description="Helical" evidence="5">
    <location>
        <begin position="121"/>
        <end position="142"/>
    </location>
</feature>
<keyword evidence="7" id="KW-1185">Reference proteome</keyword>
<dbReference type="Pfam" id="PF07690">
    <property type="entry name" value="MFS_1"/>
    <property type="match status" value="1"/>
</dbReference>
<proteinExistence type="predicted"/>
<evidence type="ECO:0000313" key="7">
    <source>
        <dbReference type="Proteomes" id="UP000557739"/>
    </source>
</evidence>
<protein>
    <submittedName>
        <fullName evidence="6">MFS family permease</fullName>
    </submittedName>
</protein>
<comment type="subcellular location">
    <subcellularLocation>
        <location evidence="1">Membrane</location>
        <topology evidence="1">Multi-pass membrane protein</topology>
    </subcellularLocation>
</comment>
<reference evidence="6 7" key="1">
    <citation type="submission" date="2020-08" db="EMBL/GenBank/DDBJ databases">
        <title>Genomic Encyclopedia of Type Strains, Phase IV (KMG-IV): sequencing the most valuable type-strain genomes for metagenomic binning, comparative biology and taxonomic classification.</title>
        <authorList>
            <person name="Goeker M."/>
        </authorList>
    </citation>
    <scope>NUCLEOTIDE SEQUENCE [LARGE SCALE GENOMIC DNA]</scope>
    <source>
        <strain evidence="6 7">DSM 27244</strain>
    </source>
</reference>
<dbReference type="GO" id="GO:0022857">
    <property type="term" value="F:transmembrane transporter activity"/>
    <property type="evidence" value="ECO:0007669"/>
    <property type="project" value="InterPro"/>
</dbReference>
<evidence type="ECO:0000256" key="4">
    <source>
        <dbReference type="ARBA" id="ARBA00023136"/>
    </source>
</evidence>
<feature type="transmembrane region" description="Helical" evidence="5">
    <location>
        <begin position="57"/>
        <end position="76"/>
    </location>
</feature>
<dbReference type="AlphaFoldDB" id="A0A7W9AQS1"/>
<dbReference type="Gene3D" id="1.20.1250.20">
    <property type="entry name" value="MFS general substrate transporter like domains"/>
    <property type="match status" value="1"/>
</dbReference>
<dbReference type="SUPFAM" id="SSF103473">
    <property type="entry name" value="MFS general substrate transporter"/>
    <property type="match status" value="1"/>
</dbReference>
<evidence type="ECO:0000313" key="6">
    <source>
        <dbReference type="EMBL" id="MBB5698644.1"/>
    </source>
</evidence>
<comment type="caution">
    <text evidence="6">The sequence shown here is derived from an EMBL/GenBank/DDBJ whole genome shotgun (WGS) entry which is preliminary data.</text>
</comment>
<gene>
    <name evidence="6" type="ORF">FHR19_001999</name>
</gene>
<dbReference type="PANTHER" id="PTHR23501:SF1">
    <property type="entry name" value="TRANSPORT PROTEIN HSRA-RELATED"/>
    <property type="match status" value="1"/>
</dbReference>
<keyword evidence="4 5" id="KW-0472">Membrane</keyword>
<feature type="transmembrane region" description="Helical" evidence="5">
    <location>
        <begin position="154"/>
        <end position="175"/>
    </location>
</feature>
<feature type="transmembrane region" description="Helical" evidence="5">
    <location>
        <begin position="82"/>
        <end position="109"/>
    </location>
</feature>
<dbReference type="RefSeq" id="WP_184027708.1">
    <property type="nucleotide sequence ID" value="NZ_JACIJJ010000003.1"/>
</dbReference>
<dbReference type="GO" id="GO:0005886">
    <property type="term" value="C:plasma membrane"/>
    <property type="evidence" value="ECO:0007669"/>
    <property type="project" value="TreeGrafter"/>
</dbReference>
<keyword evidence="2 5" id="KW-0812">Transmembrane</keyword>
<evidence type="ECO:0000256" key="2">
    <source>
        <dbReference type="ARBA" id="ARBA00022692"/>
    </source>
</evidence>
<accession>A0A7W9AQS1</accession>
<evidence type="ECO:0000256" key="3">
    <source>
        <dbReference type="ARBA" id="ARBA00022989"/>
    </source>
</evidence>
<dbReference type="PANTHER" id="PTHR23501">
    <property type="entry name" value="MAJOR FACILITATOR SUPERFAMILY"/>
    <property type="match status" value="1"/>
</dbReference>
<dbReference type="InterPro" id="IPR011701">
    <property type="entry name" value="MFS"/>
</dbReference>
<keyword evidence="3 5" id="KW-1133">Transmembrane helix</keyword>
<sequence length="190" mass="19649">MQRLAVGGLPFLLPLMLQQSLDMSPLDAGKVLIASATGGLAARFFVPWLLDRLDIRAVMAACALGASIGTGVLAAVDRTTPVWLIAACLAIVGVVRSGFFIPATAIAYVDLDPRAIGQATVLLTMAQQFSISLGVSLSAGLLHNSVCSDASPPAANFALAFAGIGFASSLSLIWITRLRANIGEALRQAD</sequence>